<dbReference type="AlphaFoldDB" id="A0A7S0XW19"/>
<dbReference type="PANTHER" id="PTHR43433:SF5">
    <property type="entry name" value="AB HYDROLASE-1 DOMAIN-CONTAINING PROTEIN"/>
    <property type="match status" value="1"/>
</dbReference>
<dbReference type="InterPro" id="IPR000073">
    <property type="entry name" value="AB_hydrolase_1"/>
</dbReference>
<gene>
    <name evidence="3" type="ORF">HAND1043_LOCUS12878</name>
</gene>
<dbReference type="PANTHER" id="PTHR43433">
    <property type="entry name" value="HYDROLASE, ALPHA/BETA FOLD FAMILY PROTEIN"/>
    <property type="match status" value="1"/>
</dbReference>
<evidence type="ECO:0000256" key="1">
    <source>
        <dbReference type="SAM" id="SignalP"/>
    </source>
</evidence>
<evidence type="ECO:0000313" key="3">
    <source>
        <dbReference type="EMBL" id="CAD8746381.1"/>
    </source>
</evidence>
<dbReference type="InterPro" id="IPR050471">
    <property type="entry name" value="AB_hydrolase"/>
</dbReference>
<proteinExistence type="predicted"/>
<feature type="domain" description="AB hydrolase-1" evidence="2">
    <location>
        <begin position="154"/>
        <end position="264"/>
    </location>
</feature>
<evidence type="ECO:0000259" key="2">
    <source>
        <dbReference type="Pfam" id="PF00561"/>
    </source>
</evidence>
<sequence length="354" mass="38390">MGLRVFLLLCSLGAVTTSSYTPFSHTFLPSIPGQGKPQDTHVSRACSVLELAKMMVPVRTETATFSTRDIAAGLSRVPGKGLSEAVLPLDRAIADHLVVEEGYATAYSPGHSNVSSATGMGNSTLTGVRGTATESAKENQGLFYRVYGNGPQKVLMVMGLSASSAGWEYLLPFVAGNSSHYQVAVFDNRGIGKSLSPNDTDQYSMRIFAADTIAVADELGWDQFHLVGFSMGGMICQMAASLYPQRLLSLALLATTARRSILERIPPISELPSLLGWVLARSEEDKAEADLRMHFDDDYLGREFVSGAKIKDFWKTVYLKERCHPPSHLPPPQPKQIPTNSHLTLEPLACNPTI</sequence>
<name>A0A7S0XW19_HEMAN</name>
<feature type="chain" id="PRO_5031069057" description="AB hydrolase-1 domain-containing protein" evidence="1">
    <location>
        <begin position="18"/>
        <end position="354"/>
    </location>
</feature>
<feature type="signal peptide" evidence="1">
    <location>
        <begin position="1"/>
        <end position="17"/>
    </location>
</feature>
<protein>
    <recommendedName>
        <fullName evidence="2">AB hydrolase-1 domain-containing protein</fullName>
    </recommendedName>
</protein>
<keyword evidence="1" id="KW-0732">Signal</keyword>
<dbReference type="EMBL" id="HBFK01020835">
    <property type="protein sequence ID" value="CAD8746381.1"/>
    <property type="molecule type" value="Transcribed_RNA"/>
</dbReference>
<reference evidence="3" key="1">
    <citation type="submission" date="2021-01" db="EMBL/GenBank/DDBJ databases">
        <authorList>
            <person name="Corre E."/>
            <person name="Pelletier E."/>
            <person name="Niang G."/>
            <person name="Scheremetjew M."/>
            <person name="Finn R."/>
            <person name="Kale V."/>
            <person name="Holt S."/>
            <person name="Cochrane G."/>
            <person name="Meng A."/>
            <person name="Brown T."/>
            <person name="Cohen L."/>
        </authorList>
    </citation>
    <scope>NUCLEOTIDE SEQUENCE</scope>
    <source>
        <strain evidence="3">CCMP441</strain>
    </source>
</reference>
<dbReference type="Pfam" id="PF00561">
    <property type="entry name" value="Abhydrolase_1"/>
    <property type="match status" value="1"/>
</dbReference>
<organism evidence="3">
    <name type="scientific">Hemiselmis andersenii</name>
    <name type="common">Cryptophyte alga</name>
    <dbReference type="NCBI Taxonomy" id="464988"/>
    <lineage>
        <taxon>Eukaryota</taxon>
        <taxon>Cryptophyceae</taxon>
        <taxon>Cryptomonadales</taxon>
        <taxon>Hemiselmidaceae</taxon>
        <taxon>Hemiselmis</taxon>
    </lineage>
</organism>
<accession>A0A7S0XW19</accession>
<dbReference type="SUPFAM" id="SSF53474">
    <property type="entry name" value="alpha/beta-Hydrolases"/>
    <property type="match status" value="1"/>
</dbReference>
<dbReference type="Gene3D" id="3.40.50.1820">
    <property type="entry name" value="alpha/beta hydrolase"/>
    <property type="match status" value="1"/>
</dbReference>
<dbReference type="InterPro" id="IPR029058">
    <property type="entry name" value="AB_hydrolase_fold"/>
</dbReference>